<evidence type="ECO:0000259" key="9">
    <source>
        <dbReference type="Pfam" id="PF18122"/>
    </source>
</evidence>
<comment type="similarity">
    <text evidence="1">Belongs to the APC1 family.</text>
</comment>
<dbReference type="Pfam" id="PF12859">
    <property type="entry name" value="ANAPC1"/>
    <property type="match status" value="1"/>
</dbReference>
<dbReference type="Gene3D" id="3.40.50.150">
    <property type="entry name" value="Vaccinia Virus protein VP39"/>
    <property type="match status" value="1"/>
</dbReference>
<evidence type="ECO:0000313" key="12">
    <source>
        <dbReference type="EMBL" id="CAK5271833.1"/>
    </source>
</evidence>
<dbReference type="GO" id="GO:0007091">
    <property type="term" value="P:metaphase/anaphase transition of mitotic cell cycle"/>
    <property type="evidence" value="ECO:0007669"/>
    <property type="project" value="TreeGrafter"/>
</dbReference>
<keyword evidence="4" id="KW-0498">Mitosis</keyword>
<dbReference type="EMBL" id="CAVNYO010000177">
    <property type="protein sequence ID" value="CAK5271833.1"/>
    <property type="molecule type" value="Genomic_DNA"/>
</dbReference>
<dbReference type="PANTHER" id="PTHR12827">
    <property type="entry name" value="MEIOTIC CHECKPOINT REGULATOR TSG24 FAMILY MEMBER"/>
    <property type="match status" value="1"/>
</dbReference>
<evidence type="ECO:0000256" key="7">
    <source>
        <dbReference type="SAM" id="Phobius"/>
    </source>
</evidence>
<dbReference type="Pfam" id="PF02353">
    <property type="entry name" value="CMAS"/>
    <property type="match status" value="1"/>
</dbReference>
<dbReference type="Pfam" id="PF18122">
    <property type="entry name" value="APC1_C"/>
    <property type="match status" value="1"/>
</dbReference>
<keyword evidence="5" id="KW-0131">Cell cycle</keyword>
<feature type="domain" description="DUF6535" evidence="10">
    <location>
        <begin position="2499"/>
        <end position="2685"/>
    </location>
</feature>
<proteinExistence type="inferred from homology"/>
<feature type="transmembrane region" description="Helical" evidence="7">
    <location>
        <begin position="2058"/>
        <end position="2077"/>
    </location>
</feature>
<feature type="transmembrane region" description="Helical" evidence="7">
    <location>
        <begin position="2690"/>
        <end position="2718"/>
    </location>
</feature>
<dbReference type="InterPro" id="IPR011989">
    <property type="entry name" value="ARM-like"/>
</dbReference>
<evidence type="ECO:0000259" key="11">
    <source>
        <dbReference type="Pfam" id="PF21282"/>
    </source>
</evidence>
<dbReference type="PANTHER" id="PTHR12827:SF3">
    <property type="entry name" value="ANAPHASE-PROMOTING COMPLEX SUBUNIT 1"/>
    <property type="match status" value="1"/>
</dbReference>
<keyword evidence="3" id="KW-0677">Repeat</keyword>
<feature type="transmembrane region" description="Helical" evidence="7">
    <location>
        <begin position="2521"/>
        <end position="2540"/>
    </location>
</feature>
<organism evidence="12 13">
    <name type="scientific">Mycena citricolor</name>
    <dbReference type="NCBI Taxonomy" id="2018698"/>
    <lineage>
        <taxon>Eukaryota</taxon>
        <taxon>Fungi</taxon>
        <taxon>Dikarya</taxon>
        <taxon>Basidiomycota</taxon>
        <taxon>Agaricomycotina</taxon>
        <taxon>Agaricomycetes</taxon>
        <taxon>Agaricomycetidae</taxon>
        <taxon>Agaricales</taxon>
        <taxon>Marasmiineae</taxon>
        <taxon>Mycenaceae</taxon>
        <taxon>Mycena</taxon>
    </lineage>
</organism>
<dbReference type="CDD" id="cd02440">
    <property type="entry name" value="AdoMet_MTases"/>
    <property type="match status" value="1"/>
</dbReference>
<evidence type="ECO:0000259" key="8">
    <source>
        <dbReference type="Pfam" id="PF12859"/>
    </source>
</evidence>
<evidence type="ECO:0000259" key="10">
    <source>
        <dbReference type="Pfam" id="PF20153"/>
    </source>
</evidence>
<keyword evidence="7" id="KW-0472">Membrane</keyword>
<keyword evidence="13" id="KW-1185">Reference proteome</keyword>
<keyword evidence="7" id="KW-0812">Transmembrane</keyword>
<comment type="caution">
    <text evidence="12">The sequence shown here is derived from an EMBL/GenBank/DDBJ whole genome shotgun (WGS) entry which is preliminary data.</text>
</comment>
<feature type="transmembrane region" description="Helical" evidence="7">
    <location>
        <begin position="2033"/>
        <end position="2052"/>
    </location>
</feature>
<evidence type="ECO:0000256" key="3">
    <source>
        <dbReference type="ARBA" id="ARBA00022737"/>
    </source>
</evidence>
<protein>
    <recommendedName>
        <fullName evidence="14">Anaphase-promoting complex subunit 1</fullName>
    </recommendedName>
</protein>
<feature type="transmembrane region" description="Helical" evidence="7">
    <location>
        <begin position="2604"/>
        <end position="2623"/>
    </location>
</feature>
<dbReference type="GO" id="GO:0005680">
    <property type="term" value="C:anaphase-promoting complex"/>
    <property type="evidence" value="ECO:0007669"/>
    <property type="project" value="InterPro"/>
</dbReference>
<feature type="region of interest" description="Disordered" evidence="6">
    <location>
        <begin position="156"/>
        <end position="184"/>
    </location>
</feature>
<dbReference type="InterPro" id="IPR045338">
    <property type="entry name" value="DUF6535"/>
</dbReference>
<feature type="domain" description="Anaphase-promoting complex subunit 1 beta-sandwich" evidence="11">
    <location>
        <begin position="1608"/>
        <end position="1690"/>
    </location>
</feature>
<dbReference type="Gene3D" id="1.25.10.10">
    <property type="entry name" value="Leucine-rich Repeat Variant"/>
    <property type="match status" value="2"/>
</dbReference>
<feature type="region of interest" description="Disordered" evidence="6">
    <location>
        <begin position="430"/>
        <end position="455"/>
    </location>
</feature>
<dbReference type="InterPro" id="IPR029063">
    <property type="entry name" value="SAM-dependent_MTases_sf"/>
</dbReference>
<dbReference type="GO" id="GO:0031145">
    <property type="term" value="P:anaphase-promoting complex-dependent catabolic process"/>
    <property type="evidence" value="ECO:0007669"/>
    <property type="project" value="TreeGrafter"/>
</dbReference>
<evidence type="ECO:0000313" key="13">
    <source>
        <dbReference type="Proteomes" id="UP001295794"/>
    </source>
</evidence>
<dbReference type="Pfam" id="PF20153">
    <property type="entry name" value="DUF6535"/>
    <property type="match status" value="1"/>
</dbReference>
<gene>
    <name evidence="12" type="ORF">MYCIT1_LOCUS17174</name>
</gene>
<dbReference type="InterPro" id="IPR048971">
    <property type="entry name" value="Apc1_3rd"/>
</dbReference>
<keyword evidence="7" id="KW-1133">Transmembrane helix</keyword>
<dbReference type="Pfam" id="PF21282">
    <property type="entry name" value="APC1_3rd"/>
    <property type="match status" value="1"/>
</dbReference>
<keyword evidence="2" id="KW-0132">Cell division</keyword>
<evidence type="ECO:0000256" key="5">
    <source>
        <dbReference type="ARBA" id="ARBA00023306"/>
    </source>
</evidence>
<feature type="compositionally biased region" description="Low complexity" evidence="6">
    <location>
        <begin position="436"/>
        <end position="448"/>
    </location>
</feature>
<dbReference type="InterPro" id="IPR041221">
    <property type="entry name" value="APC1_C"/>
</dbReference>
<dbReference type="GO" id="GO:0060090">
    <property type="term" value="F:molecular adaptor activity"/>
    <property type="evidence" value="ECO:0007669"/>
    <property type="project" value="TreeGrafter"/>
</dbReference>
<sequence>MEIAPTRLPQRLRSVETRDSTNRVKLCGRVFDKTRMEPCTIAVPLSPENSSAAHFLSSHSPTAPFRRRSSKLLTAIHAALGSGPSKVHHSSFPGAHALPGDGPWEEDEIIWNKTKVVWLSGGVIRKQWTFIQEGQAVQFATLGWLEQDCSTGDPFISPLASDSQDKPLRSTATDDSSERPTFGPFAQLPQNAKLPKLNLLRVPAAFVFLRDIGKIFLKNGTDYTFAVPFVVRQAWPLYPHGVLIQRSLEPGEIEEAAAIGETALPTIFSLTSPFAEAVAMGLTSGILNGFGEAPTLKDEEEHSQRPLKAVPSTDNVIWTSRRGPGGNHDLVVSVDVATRQLSIWRYVFIKPNDTPVPFGQAKVAKHRHSLSIATNRRTSTMFTDFDRLNPRSPKLVGPRESAMKVSDVPVLPGDMPPFSALPGMPPALSATTMAPSGSGTSSQWSGTSNRHRRNSLTRNDLSVTMDRMALGAGIKSDFENTLPPPSQHGRMKTSYWMEKLYSKELSDIELVLSSCTTPILTLVRARNWQEITCSQFDRRWDGASYHSLLSVHTPVSGTLLVMRAWEEDDVLKVALLSETAAIAATSLRITRKDVWDLLVLRANSQFVILTHGLRELPVQLSTGNERVVDLKQEFCRSATFIFQSGRRQIACIDLVPTDSLTLHTLETLSLILPSDLFFELHHCFLVNWSRNGLRASDNVQFECLTAALCTTFELDRPSPSVSTAVWSMLGVSPSHDRFREDIALRNMRRPSAPLSVVPCHTLGLNRRDMFAPVLYALHALAENLRLRVDHYKHVNVLAPIICRFAQVIRPEWADYWKRLVPDAMAGWPEVPEHEVDDRLPVWPPDLSAILYGRVSSPDWQVPWHDTQHIANRFHIEASYAFGHVEPLATLRRLNMIYNCLADHAESSSQRRAENAVLCMVQNGIGSEFVNRLSLGVSMPVREASRTCQVAPPSEWPLEAYRAVGRNDIAASASQIPDMVFADGYRPIKEFVNPTRPRPTIQGIVTQAKVAGLGAVETVSGVELGLKDFTDIRFGQDRRLDEVARLLCSSKILSVRAIERPELNEHDQSKEHQHQVLRISERTLALPYGRAIFTFGTLMNVTKEAYSIPKLEFSIKLQPLGVTVTPEPGKLHGDSLSWGEFHNGVAAGLRISPSAAGVESSWIAFNRPSELTPEHAGFLFALGLTGHLKTMLTWHTFAYLTPKHDLTSIGVLLGLAAANVGTGDEHVTKLLAVHTPALLPTPEVDLNVPLMTQAAGLSGLGLLYMGTKNRRMAEVCLGEIARRDLADPDLNNEFREAYTFSAALAFGMIMLGKGSMVPADAALLSRLNILIHGEPRTPINTHRTGFFDLNLTSPAATLALGLMYLRTERQDVADMLVIPDTVLALNRIQPSFLLMRVLAKALIMWDSISPTSEWQAAQIPRSIREAVDNRSRKGVPIDDSLELAYYNILAASCFAIGLKFAGTARQEAYMMIIRYFDLFTRMVYSNSQAFDHKIRRSAVRDGLNLISIALSMVMAGTGEISCLRRFRFAYGMYHQTMYHPAFRYGIHVANHMSLGLLFIGGGRFTLGTSDAAVACMVTALFPRAHHASSENKSFLQALRHLWVLAIEPRCLIARDVETTDVVYLPVKITVHEGREAGTTQLISPTLIPDLDKLAAIRVDTPRYWPFHFDTANIPRHKDSLLRSQTLYVKRRTAFLSYTEDPRGSRSLFVRSRSSAGEAATLDFPQLSDTKVHPASDLGEFITSFSNDTLFLAYADHLAREEGVTEAERILHIYSHANLLDSILQGKPQTLQAHLTLFRFRLLVPNSRYFHLHLQDLRFAADFYSKIYERRFSGRRENNYRIPLLRDSTVSGTLHVLDEQLRHLRADEQFKEVLKQYASGEPVSMDEGASSLLAWYLLRNSVPVSTLLMILKHLANEAFEKCFQQPQPAGTIDQELLKQGITEVLHAAGVKLTTVLGAGWSVAVYFWYVTLESQTEIAGDSKASQIKCTERSTFCSSAPLIMSSTSVQATNLASIKNAPVLGLAEGNGAFSNYHLAALVLLVPYVVKSFVPLVNRGGLKTYLVLMVLTGVPTTIAYWTLMSTYGGRKNEKVLFPGKDIEEYITIKDPELKKLYYGKNKIPMQVFHDAYFEGKIDFNGDVLDVLEQRHDWAKFTFTPELFKYVFLNFLPEVIVHSQSQDEEQVRDHYDRGDDFYEWFLGPRMIYTSGVILSPDQFESLETLQDNKLAIVCNKLNLQPTDRLLDVGCGWGTLVAYAAKNFGCDVTGVTLGKNQTKFGTKRIADNGISADKARILCCDYREIPHGKGIYDKIVSLEMAEHVGVRRYSAFLGQMYELLSDDGIFVFQVAGLRQGWQFEDLIWGLFMNKYVFPGADASASLGWVVNKLEQANFEVKSIDVLGVHYSATLWRWYLNWLSNKEKVIEKYGERWFRIWAFFLAWSTIASRQGTASVFQFVLHKNLNAYHRVLGAANHGGIHVKLDKEPHEPGLTSVVDTPGDEPCAKIWSVYLSEAEKYDRDLVESWRANMNGMLIFAGLFSAVLTAFIIQSYQSFTAQMAPAQSPELLALIHISQQIAPNGFGSAMLPLALDFTGNSTLSTPGPDAAYLACNILWYLSLGLSLASALLATLVDQWAREFLQRAEMRPNPVKRARMYAYLYYGLQRFRMHVVVGVVPLLLHYSLFLFFGGLVAFLKPVNFTLTIIAVAMLGFVGIFYASITLLPLLWFDCPYQTPLSPLLWNIHRFLLRRILSHFPAPARQNADDPQPPLNPHLKSQQSAMLDTATIRSDLREARDKRALAWTMKSLADDDELEPFVEGIPNAIYGPQGRRVKYDDLMLGLLKDPDVLLGSRIEHLLLSCDAGLLEPLAQTRRLHTCLKAIWCLGMIAEKKRSPAQPLFFFQNRGLKFLPAPTPAIAHYLPSISALAEWNGFCSLHGHVAKLLEHLENRPHPVMPLYISDCRLRLRLFLDQYELSNWQHVIPIASEGKNLALLVRPPAQPQTTFEMDDWVTDVKHVLQSMPLYWNKIQFRILHSYLQQSAALDRPPYEFQLTCQTIQPSLEPDIDIAGSVASTISETVHRAVSPSGRPLNHIDIILGILLPWFDTKALEPHIAVRVTDSVIEYINHRESNAAVCHVLGKCDLTLLWDRITDRINSSRLEVSKAMWHLSALFPGPSALDARLAEWPAFNTAMLDVIPAAPYTASVLALLKSHIYDAYEAVERTLLVTDLKRFRQRLIDNPVSPLTSHDSLTLLRNVERYWALMTAVCSLLLPPVDTSGRRPLEKLPVFPVYRYSTLGIYENYRRNAIGAIDKAIELIPRFNRRMGEARFLVFLGFVNVCAHDNVLPYKAFETLSENLLLALPNAPEMDVVHPNNQRAFVAVFKSLCGSEQTHDLVTLILTSPLFIMEPLHWLDDPESICALVAILKGIRPNASDSFSNKVEEIIQWLDSKPPSTPVVNGHAVAGPSRLS</sequence>
<feature type="transmembrane region" description="Helical" evidence="7">
    <location>
        <begin position="2661"/>
        <end position="2684"/>
    </location>
</feature>
<feature type="domain" description="Anaphase-promoting complex subunit 1 N-terminal" evidence="8">
    <location>
        <begin position="102"/>
        <end position="250"/>
    </location>
</feature>
<dbReference type="InterPro" id="IPR049255">
    <property type="entry name" value="Apc1_N"/>
</dbReference>
<evidence type="ECO:0000256" key="4">
    <source>
        <dbReference type="ARBA" id="ARBA00022776"/>
    </source>
</evidence>
<dbReference type="GO" id="GO:0070979">
    <property type="term" value="P:protein K11-linked ubiquitination"/>
    <property type="evidence" value="ECO:0007669"/>
    <property type="project" value="TreeGrafter"/>
</dbReference>
<dbReference type="InterPro" id="IPR024990">
    <property type="entry name" value="Apc1"/>
</dbReference>
<evidence type="ECO:0000256" key="1">
    <source>
        <dbReference type="ARBA" id="ARBA00010547"/>
    </source>
</evidence>
<evidence type="ECO:0000256" key="6">
    <source>
        <dbReference type="SAM" id="MobiDB-lite"/>
    </source>
</evidence>
<accession>A0AAD2HBM5</accession>
<dbReference type="SUPFAM" id="SSF53335">
    <property type="entry name" value="S-adenosyl-L-methionine-dependent methyltransferases"/>
    <property type="match status" value="1"/>
</dbReference>
<feature type="region of interest" description="Disordered" evidence="6">
    <location>
        <begin position="2750"/>
        <end position="2769"/>
    </location>
</feature>
<name>A0AAD2HBM5_9AGAR</name>
<dbReference type="Proteomes" id="UP001295794">
    <property type="component" value="Unassembled WGS sequence"/>
</dbReference>
<feature type="domain" description="Anaphase-promoting complex subunit 1 C-terminal" evidence="9">
    <location>
        <begin position="1738"/>
        <end position="1901"/>
    </location>
</feature>
<dbReference type="GO" id="GO:0051301">
    <property type="term" value="P:cell division"/>
    <property type="evidence" value="ECO:0007669"/>
    <property type="project" value="UniProtKB-KW"/>
</dbReference>
<evidence type="ECO:0008006" key="14">
    <source>
        <dbReference type="Google" id="ProtNLM"/>
    </source>
</evidence>
<evidence type="ECO:0000256" key="2">
    <source>
        <dbReference type="ARBA" id="ARBA00022618"/>
    </source>
</evidence>
<reference evidence="12" key="1">
    <citation type="submission" date="2023-11" db="EMBL/GenBank/DDBJ databases">
        <authorList>
            <person name="De Vega J J."/>
            <person name="De Vega J J."/>
        </authorList>
    </citation>
    <scope>NUCLEOTIDE SEQUENCE</scope>
</reference>